<evidence type="ECO:0000313" key="7">
    <source>
        <dbReference type="EMBL" id="OWZ16248.1"/>
    </source>
</evidence>
<accession>A0A225WG63</accession>
<comment type="subcellular location">
    <subcellularLocation>
        <location evidence="1">Membrane</location>
        <topology evidence="1">Multi-pass membrane protein</topology>
    </subcellularLocation>
</comment>
<dbReference type="Pfam" id="PF01490">
    <property type="entry name" value="Aa_trans"/>
    <property type="match status" value="1"/>
</dbReference>
<proteinExistence type="predicted"/>
<reference evidence="8" key="1">
    <citation type="submission" date="2017-03" db="EMBL/GenBank/DDBJ databases">
        <title>Phytopthora megakarya and P. palmivora, two closely related causual agents of cacao black pod achieved similar genome size and gene model numbers by different mechanisms.</title>
        <authorList>
            <person name="Ali S."/>
            <person name="Shao J."/>
            <person name="Larry D.J."/>
            <person name="Kronmiller B."/>
            <person name="Shen D."/>
            <person name="Strem M.D."/>
            <person name="Melnick R.L."/>
            <person name="Guiltinan M.J."/>
            <person name="Tyler B.M."/>
            <person name="Meinhardt L.W."/>
            <person name="Bailey B.A."/>
        </authorList>
    </citation>
    <scope>NUCLEOTIDE SEQUENCE [LARGE SCALE GENOMIC DNA]</scope>
    <source>
        <strain evidence="8">zdho120</strain>
    </source>
</reference>
<dbReference type="AlphaFoldDB" id="A0A225WG63"/>
<evidence type="ECO:0000256" key="5">
    <source>
        <dbReference type="SAM" id="Phobius"/>
    </source>
</evidence>
<dbReference type="GO" id="GO:0015179">
    <property type="term" value="F:L-amino acid transmembrane transporter activity"/>
    <property type="evidence" value="ECO:0007669"/>
    <property type="project" value="TreeGrafter"/>
</dbReference>
<dbReference type="EMBL" id="NBNE01000969">
    <property type="protein sequence ID" value="OWZ16248.1"/>
    <property type="molecule type" value="Genomic_DNA"/>
</dbReference>
<organism evidence="7 8">
    <name type="scientific">Phytophthora megakarya</name>
    <dbReference type="NCBI Taxonomy" id="4795"/>
    <lineage>
        <taxon>Eukaryota</taxon>
        <taxon>Sar</taxon>
        <taxon>Stramenopiles</taxon>
        <taxon>Oomycota</taxon>
        <taxon>Peronosporomycetes</taxon>
        <taxon>Peronosporales</taxon>
        <taxon>Peronosporaceae</taxon>
        <taxon>Phytophthora</taxon>
    </lineage>
</organism>
<evidence type="ECO:0000256" key="2">
    <source>
        <dbReference type="ARBA" id="ARBA00022692"/>
    </source>
</evidence>
<keyword evidence="2 5" id="KW-0812">Transmembrane</keyword>
<gene>
    <name evidence="7" type="ORF">PHMEG_0009986</name>
</gene>
<feature type="transmembrane region" description="Helical" evidence="5">
    <location>
        <begin position="401"/>
        <end position="424"/>
    </location>
</feature>
<evidence type="ECO:0000259" key="6">
    <source>
        <dbReference type="Pfam" id="PF01490"/>
    </source>
</evidence>
<feature type="transmembrane region" description="Helical" evidence="5">
    <location>
        <begin position="150"/>
        <end position="172"/>
    </location>
</feature>
<feature type="transmembrane region" description="Helical" evidence="5">
    <location>
        <begin position="226"/>
        <end position="257"/>
    </location>
</feature>
<name>A0A225WG63_9STRA</name>
<feature type="transmembrane region" description="Helical" evidence="5">
    <location>
        <begin position="436"/>
        <end position="455"/>
    </location>
</feature>
<evidence type="ECO:0000313" key="8">
    <source>
        <dbReference type="Proteomes" id="UP000198211"/>
    </source>
</evidence>
<sequence length="490" mass="52500">MTKGPFFTAEDAKSAFNLFCCIYGVGTLGMPGNFSRAGPYLAVGAMAFMAFANIYASITMSKVMLLAPKSVKTFGDLGEWCMGQTGRWLCVISQMGSCLLIPCVFLVLGGSLLDGLFPEAFSQTTWIILMAGTVLPVCLVPTLKEGAGAAFAGCLGTIVADIIGVAVVMHGMSGHPSVPKPDLSFSQVAGCFGNLSLAYGAGIVIPDIQREHSDPKRMPRVVGVTVGIISILFLILASTAYSAVGCQISGNLLFTIYPDSETGLTNLGFAPDWGTIVLAYLFMQLHITIAFSVIINPAFYIAERLFLGMHKEQAHDDLELEDTGNYLEALTPKGLTVKDSVRSSKMSYVSVADAENVHRGDPDAEAAEYRGANAIKYVVMRVIIVVLLVIISILLKDDFTALADFVGASCITVNCILLPIVFYLKMSWGQVAMWEKVSGSIVVVACFALGCYVSYTTGEELFAPSDDEVEFPYCAPELENTVYYNVSAAN</sequence>
<keyword evidence="3 5" id="KW-1133">Transmembrane helix</keyword>
<dbReference type="GO" id="GO:0005774">
    <property type="term" value="C:vacuolar membrane"/>
    <property type="evidence" value="ECO:0007669"/>
    <property type="project" value="TreeGrafter"/>
</dbReference>
<dbReference type="PANTHER" id="PTHR22950:SF349">
    <property type="entry name" value="AMINO ACID TRANSPORTER TRANSMEMBRANE DOMAIN-CONTAINING PROTEIN"/>
    <property type="match status" value="1"/>
</dbReference>
<evidence type="ECO:0000256" key="4">
    <source>
        <dbReference type="ARBA" id="ARBA00023136"/>
    </source>
</evidence>
<dbReference type="STRING" id="4795.A0A225WG63"/>
<evidence type="ECO:0000256" key="3">
    <source>
        <dbReference type="ARBA" id="ARBA00022989"/>
    </source>
</evidence>
<comment type="caution">
    <text evidence="7">The sequence shown here is derived from an EMBL/GenBank/DDBJ whole genome shotgun (WGS) entry which is preliminary data.</text>
</comment>
<feature type="transmembrane region" description="Helical" evidence="5">
    <location>
        <begin position="88"/>
        <end position="113"/>
    </location>
</feature>
<keyword evidence="4 5" id="KW-0472">Membrane</keyword>
<dbReference type="OrthoDB" id="40134at2759"/>
<dbReference type="InterPro" id="IPR013057">
    <property type="entry name" value="AA_transpt_TM"/>
</dbReference>
<feature type="transmembrane region" description="Helical" evidence="5">
    <location>
        <begin position="40"/>
        <end position="67"/>
    </location>
</feature>
<feature type="transmembrane region" description="Helical" evidence="5">
    <location>
        <begin position="125"/>
        <end position="143"/>
    </location>
</feature>
<keyword evidence="8" id="KW-1185">Reference proteome</keyword>
<feature type="domain" description="Amino acid transporter transmembrane" evidence="6">
    <location>
        <begin position="13"/>
        <end position="453"/>
    </location>
</feature>
<feature type="transmembrane region" description="Helical" evidence="5">
    <location>
        <begin position="277"/>
        <end position="302"/>
    </location>
</feature>
<evidence type="ECO:0000256" key="1">
    <source>
        <dbReference type="ARBA" id="ARBA00004141"/>
    </source>
</evidence>
<dbReference type="Proteomes" id="UP000198211">
    <property type="component" value="Unassembled WGS sequence"/>
</dbReference>
<dbReference type="PANTHER" id="PTHR22950">
    <property type="entry name" value="AMINO ACID TRANSPORTER"/>
    <property type="match status" value="1"/>
</dbReference>
<feature type="transmembrane region" description="Helical" evidence="5">
    <location>
        <begin position="184"/>
        <end position="205"/>
    </location>
</feature>
<protein>
    <submittedName>
        <fullName evidence="7">Amino Acid/Auxin Permease</fullName>
    </submittedName>
</protein>
<feature type="transmembrane region" description="Helical" evidence="5">
    <location>
        <begin position="378"/>
        <end position="395"/>
    </location>
</feature>